<evidence type="ECO:0000313" key="3">
    <source>
        <dbReference type="EMBL" id="QTR02824.1"/>
    </source>
</evidence>
<keyword evidence="3" id="KW-0503">Monooxygenase</keyword>
<dbReference type="RefSeq" id="WP_204845149.1">
    <property type="nucleotide sequence ID" value="NZ_JAFBCL010000001.1"/>
</dbReference>
<dbReference type="Proteomes" id="UP000671828">
    <property type="component" value="Chromosome"/>
</dbReference>
<dbReference type="SUPFAM" id="SSF54909">
    <property type="entry name" value="Dimeric alpha+beta barrel"/>
    <property type="match status" value="2"/>
</dbReference>
<name>A0A8T8HYJ8_9PSEU</name>
<proteinExistence type="predicted"/>
<gene>
    <name evidence="3" type="ORF">J7S33_28010</name>
    <name evidence="2" type="ORF">JOE68_005392</name>
</gene>
<keyword evidence="5" id="KW-1185">Reference proteome</keyword>
<evidence type="ECO:0000313" key="4">
    <source>
        <dbReference type="Proteomes" id="UP000671828"/>
    </source>
</evidence>
<reference evidence="3" key="2">
    <citation type="submission" date="2021-04" db="EMBL/GenBank/DDBJ databases">
        <title>Saccharothrix algeriensis WGS.</title>
        <authorList>
            <person name="Stuskova K."/>
            <person name="Hakalova E."/>
            <person name="Tebbal A.B."/>
            <person name="Eichmeier A."/>
        </authorList>
    </citation>
    <scope>NUCLEOTIDE SEQUENCE</scope>
    <source>
        <strain evidence="3">NRRL B-24137</strain>
    </source>
</reference>
<keyword evidence="3" id="KW-0560">Oxidoreductase</keyword>
<feature type="domain" description="ABM" evidence="1">
    <location>
        <begin position="117"/>
        <end position="207"/>
    </location>
</feature>
<dbReference type="InterPro" id="IPR011008">
    <property type="entry name" value="Dimeric_a/b-barrel"/>
</dbReference>
<organism evidence="3 4">
    <name type="scientific">Saccharothrix algeriensis</name>
    <dbReference type="NCBI Taxonomy" id="173560"/>
    <lineage>
        <taxon>Bacteria</taxon>
        <taxon>Bacillati</taxon>
        <taxon>Actinomycetota</taxon>
        <taxon>Actinomycetes</taxon>
        <taxon>Pseudonocardiales</taxon>
        <taxon>Pseudonocardiaceae</taxon>
        <taxon>Saccharothrix</taxon>
    </lineage>
</organism>
<dbReference type="InterPro" id="IPR007138">
    <property type="entry name" value="ABM_dom"/>
</dbReference>
<protein>
    <submittedName>
        <fullName evidence="3">Antibiotic biosynthesis monooxygenase</fullName>
    </submittedName>
    <submittedName>
        <fullName evidence="2">Heme-degrading monooxygenase HmoA</fullName>
    </submittedName>
</protein>
<dbReference type="Pfam" id="PF03992">
    <property type="entry name" value="ABM"/>
    <property type="match status" value="1"/>
</dbReference>
<dbReference type="Proteomes" id="UP001195724">
    <property type="component" value="Unassembled WGS sequence"/>
</dbReference>
<dbReference type="EMBL" id="CP072788">
    <property type="protein sequence ID" value="QTR02824.1"/>
    <property type="molecule type" value="Genomic_DNA"/>
</dbReference>
<sequence>MAPSSPDGHTTFGVLRTDGRATADRLVRTWTEEVRAHLRRAPGFLAAHLHLADDGTTLVDQGEWASEADYRKSFRDNPDCARLRGIGDWPGVAVGTAFAGRAAPGIEGPAAGADPAVVVVAIRHLTEGAADRVLDLLRESAGWKRSFPGFISATPFVNRDGTLFVNHPKWDSETAYAAWVRDPRITEGQGAIAHWETAPPEYLRCTVVSGITAEPTG</sequence>
<evidence type="ECO:0000259" key="1">
    <source>
        <dbReference type="PROSITE" id="PS51725"/>
    </source>
</evidence>
<reference evidence="2 5" key="1">
    <citation type="submission" date="2021-01" db="EMBL/GenBank/DDBJ databases">
        <title>Sequencing the genomes of 1000 actinobacteria strains.</title>
        <authorList>
            <person name="Klenk H.-P."/>
        </authorList>
    </citation>
    <scope>NUCLEOTIDE SEQUENCE [LARGE SCALE GENOMIC DNA]</scope>
    <source>
        <strain evidence="2 5">DSM 44581</strain>
    </source>
</reference>
<evidence type="ECO:0000313" key="5">
    <source>
        <dbReference type="Proteomes" id="UP001195724"/>
    </source>
</evidence>
<evidence type="ECO:0000313" key="2">
    <source>
        <dbReference type="EMBL" id="MBM7814527.1"/>
    </source>
</evidence>
<dbReference type="GO" id="GO:0004497">
    <property type="term" value="F:monooxygenase activity"/>
    <property type="evidence" value="ECO:0007669"/>
    <property type="project" value="UniProtKB-KW"/>
</dbReference>
<dbReference type="PROSITE" id="PS51725">
    <property type="entry name" value="ABM"/>
    <property type="match status" value="1"/>
</dbReference>
<dbReference type="EMBL" id="JAFBCL010000001">
    <property type="protein sequence ID" value="MBM7814527.1"/>
    <property type="molecule type" value="Genomic_DNA"/>
</dbReference>
<dbReference type="Gene3D" id="3.30.70.100">
    <property type="match status" value="2"/>
</dbReference>
<accession>A0A8T8HYJ8</accession>
<dbReference type="AlphaFoldDB" id="A0A8T8HYJ8"/>